<feature type="region of interest" description="Disordered" evidence="1">
    <location>
        <begin position="1"/>
        <end position="42"/>
    </location>
</feature>
<dbReference type="OrthoDB" id="666364at2759"/>
<organism evidence="2 3">
    <name type="scientific">Gonapodya prolifera (strain JEL478)</name>
    <name type="common">Monoblepharis prolifera</name>
    <dbReference type="NCBI Taxonomy" id="1344416"/>
    <lineage>
        <taxon>Eukaryota</taxon>
        <taxon>Fungi</taxon>
        <taxon>Fungi incertae sedis</taxon>
        <taxon>Chytridiomycota</taxon>
        <taxon>Chytridiomycota incertae sedis</taxon>
        <taxon>Monoblepharidomycetes</taxon>
        <taxon>Monoblepharidales</taxon>
        <taxon>Gonapodyaceae</taxon>
        <taxon>Gonapodya</taxon>
    </lineage>
</organism>
<accession>A0A139A968</accession>
<dbReference type="EMBL" id="KQ965783">
    <property type="protein sequence ID" value="KXS12943.1"/>
    <property type="molecule type" value="Genomic_DNA"/>
</dbReference>
<evidence type="ECO:0000313" key="2">
    <source>
        <dbReference type="EMBL" id="KXS12943.1"/>
    </source>
</evidence>
<feature type="compositionally biased region" description="Basic and acidic residues" evidence="1">
    <location>
        <begin position="186"/>
        <end position="199"/>
    </location>
</feature>
<feature type="region of interest" description="Disordered" evidence="1">
    <location>
        <begin position="238"/>
        <end position="329"/>
    </location>
</feature>
<sequence length="329" mass="34994">MGVVRPFPPTIPAKPRSPVPDPAPTHPDPPKAPVDDMFSPPDREEEIDFDFARPTAAASNPKTMYDSRLVNRSAGTSSEFGEENGHPLFFATQSPYVFFKAPPGTGANNHDDDFGWMGVGETEKRGTGKLTRRLKGAEDGAGPVDFEEDVGDPSGLENGSQGKSLANRTSEEQEGRGMMGASTAGQREDYDDRAERRDLLSTGSVEPVALAADQTAGESAERLGTNYAPKKKFGWRISAEEDVEDVEGDGVVGGEKGEGEGEEGGGGESGVDRGAEGGVEELGLGGGQGDVEMLDVERSEVDLWEEESEVDAGEGEAEERARKSWCNII</sequence>
<dbReference type="Proteomes" id="UP000070544">
    <property type="component" value="Unassembled WGS sequence"/>
</dbReference>
<keyword evidence="3" id="KW-1185">Reference proteome</keyword>
<feature type="compositionally biased region" description="Pro residues" evidence="1">
    <location>
        <begin position="1"/>
        <end position="32"/>
    </location>
</feature>
<name>A0A139A968_GONPJ</name>
<gene>
    <name evidence="2" type="ORF">M427DRAFT_136893</name>
</gene>
<protein>
    <submittedName>
        <fullName evidence="2">Uncharacterized protein</fullName>
    </submittedName>
</protein>
<dbReference type="AlphaFoldDB" id="A0A139A968"/>
<evidence type="ECO:0000256" key="1">
    <source>
        <dbReference type="SAM" id="MobiDB-lite"/>
    </source>
</evidence>
<evidence type="ECO:0000313" key="3">
    <source>
        <dbReference type="Proteomes" id="UP000070544"/>
    </source>
</evidence>
<reference evidence="2 3" key="1">
    <citation type="journal article" date="2015" name="Genome Biol. Evol.">
        <title>Phylogenomic analyses indicate that early fungi evolved digesting cell walls of algal ancestors of land plants.</title>
        <authorList>
            <person name="Chang Y."/>
            <person name="Wang S."/>
            <person name="Sekimoto S."/>
            <person name="Aerts A.L."/>
            <person name="Choi C."/>
            <person name="Clum A."/>
            <person name="LaButti K.M."/>
            <person name="Lindquist E.A."/>
            <person name="Yee Ngan C."/>
            <person name="Ohm R.A."/>
            <person name="Salamov A.A."/>
            <person name="Grigoriev I.V."/>
            <person name="Spatafora J.W."/>
            <person name="Berbee M.L."/>
        </authorList>
    </citation>
    <scope>NUCLEOTIDE SEQUENCE [LARGE SCALE GENOMIC DNA]</scope>
    <source>
        <strain evidence="2 3">JEL478</strain>
    </source>
</reference>
<feature type="region of interest" description="Disordered" evidence="1">
    <location>
        <begin position="108"/>
        <end position="224"/>
    </location>
</feature>
<feature type="compositionally biased region" description="Polar residues" evidence="1">
    <location>
        <begin position="157"/>
        <end position="168"/>
    </location>
</feature>
<feature type="compositionally biased region" description="Acidic residues" evidence="1">
    <location>
        <begin position="302"/>
        <end position="317"/>
    </location>
</feature>
<proteinExistence type="predicted"/>